<comment type="catalytic activity">
    <reaction evidence="10">
        <text>DNA(n) + a 2'-deoxyribonucleoside 5'-triphosphate = DNA(n+1) + diphosphate</text>
        <dbReference type="Rhea" id="RHEA:22508"/>
        <dbReference type="Rhea" id="RHEA-COMP:17339"/>
        <dbReference type="Rhea" id="RHEA-COMP:17340"/>
        <dbReference type="ChEBI" id="CHEBI:33019"/>
        <dbReference type="ChEBI" id="CHEBI:61560"/>
        <dbReference type="ChEBI" id="CHEBI:173112"/>
        <dbReference type="EC" id="2.7.7.7"/>
    </reaction>
</comment>
<gene>
    <name evidence="12" type="ORF">J2S13_001386</name>
</gene>
<evidence type="ECO:0000256" key="1">
    <source>
        <dbReference type="ARBA" id="ARBA00004496"/>
    </source>
</evidence>
<dbReference type="Pfam" id="PF07733">
    <property type="entry name" value="DNA_pol3_alpha"/>
    <property type="match status" value="1"/>
</dbReference>
<organism evidence="12 13">
    <name type="scientific">Oikeobacillus pervagus</name>
    <dbReference type="NCBI Taxonomy" id="1325931"/>
    <lineage>
        <taxon>Bacteria</taxon>
        <taxon>Bacillati</taxon>
        <taxon>Bacillota</taxon>
        <taxon>Bacilli</taxon>
        <taxon>Bacillales</taxon>
        <taxon>Bacillaceae</taxon>
        <taxon>Oikeobacillus</taxon>
    </lineage>
</organism>
<dbReference type="GO" id="GO:0008408">
    <property type="term" value="F:3'-5' exonuclease activity"/>
    <property type="evidence" value="ECO:0007669"/>
    <property type="project" value="InterPro"/>
</dbReference>
<dbReference type="AlphaFoldDB" id="A0AAJ1T1A5"/>
<comment type="subcellular location">
    <subcellularLocation>
        <location evidence="1">Cytoplasm</location>
    </subcellularLocation>
</comment>
<dbReference type="SUPFAM" id="SSF89550">
    <property type="entry name" value="PHP domain-like"/>
    <property type="match status" value="1"/>
</dbReference>
<dbReference type="GO" id="GO:0006260">
    <property type="term" value="P:DNA replication"/>
    <property type="evidence" value="ECO:0007669"/>
    <property type="project" value="UniProtKB-KW"/>
</dbReference>
<dbReference type="Pfam" id="PF01336">
    <property type="entry name" value="tRNA_anti-codon"/>
    <property type="match status" value="1"/>
</dbReference>
<evidence type="ECO:0000313" key="13">
    <source>
        <dbReference type="Proteomes" id="UP001237207"/>
    </source>
</evidence>
<evidence type="ECO:0000313" key="12">
    <source>
        <dbReference type="EMBL" id="MDQ0214987.1"/>
    </source>
</evidence>
<evidence type="ECO:0000256" key="9">
    <source>
        <dbReference type="ARBA" id="ARBA00025611"/>
    </source>
</evidence>
<dbReference type="Pfam" id="PF14579">
    <property type="entry name" value="HHH_6"/>
    <property type="match status" value="1"/>
</dbReference>
<dbReference type="PANTHER" id="PTHR32294:SF0">
    <property type="entry name" value="DNA POLYMERASE III SUBUNIT ALPHA"/>
    <property type="match status" value="1"/>
</dbReference>
<comment type="function">
    <text evidence="9">DNA polymerase III is a complex, multichain enzyme responsible for most of the replicative synthesis in bacteria. This DNA polymerase also exhibits 3' to 5' exonuclease activity. The alpha chain is the DNA polymerase.</text>
</comment>
<keyword evidence="5 12" id="KW-0808">Transferase</keyword>
<keyword evidence="13" id="KW-1185">Reference proteome</keyword>
<dbReference type="Proteomes" id="UP001237207">
    <property type="component" value="Unassembled WGS sequence"/>
</dbReference>
<dbReference type="InterPro" id="IPR003141">
    <property type="entry name" value="Pol/His_phosphatase_N"/>
</dbReference>
<dbReference type="InterPro" id="IPR011708">
    <property type="entry name" value="DNA_pol3_alpha_NTPase_dom"/>
</dbReference>
<dbReference type="InterPro" id="IPR041931">
    <property type="entry name" value="DNA_pol3_alpha_thumb_dom"/>
</dbReference>
<dbReference type="SMART" id="SM00481">
    <property type="entry name" value="POLIIIAc"/>
    <property type="match status" value="1"/>
</dbReference>
<evidence type="ECO:0000256" key="10">
    <source>
        <dbReference type="ARBA" id="ARBA00049244"/>
    </source>
</evidence>
<dbReference type="GO" id="GO:0005737">
    <property type="term" value="C:cytoplasm"/>
    <property type="evidence" value="ECO:0007669"/>
    <property type="project" value="UniProtKB-SubCell"/>
</dbReference>
<name>A0AAJ1T1A5_9BACI</name>
<dbReference type="PANTHER" id="PTHR32294">
    <property type="entry name" value="DNA POLYMERASE III SUBUNIT ALPHA"/>
    <property type="match status" value="1"/>
</dbReference>
<dbReference type="NCBIfam" id="NF004226">
    <property type="entry name" value="PRK05673.1"/>
    <property type="match status" value="1"/>
</dbReference>
<comment type="caution">
    <text evidence="12">The sequence shown here is derived from an EMBL/GenBank/DDBJ whole genome shotgun (WGS) entry which is preliminary data.</text>
</comment>
<evidence type="ECO:0000259" key="11">
    <source>
        <dbReference type="SMART" id="SM00481"/>
    </source>
</evidence>
<dbReference type="InterPro" id="IPR004365">
    <property type="entry name" value="NA-bd_OB_tRNA"/>
</dbReference>
<keyword evidence="7" id="KW-0235">DNA replication</keyword>
<evidence type="ECO:0000256" key="7">
    <source>
        <dbReference type="ARBA" id="ARBA00022705"/>
    </source>
</evidence>
<dbReference type="GO" id="GO:0003676">
    <property type="term" value="F:nucleic acid binding"/>
    <property type="evidence" value="ECO:0007669"/>
    <property type="project" value="InterPro"/>
</dbReference>
<dbReference type="Gene3D" id="1.10.150.870">
    <property type="match status" value="1"/>
</dbReference>
<dbReference type="Pfam" id="PF02811">
    <property type="entry name" value="PHP"/>
    <property type="match status" value="1"/>
</dbReference>
<evidence type="ECO:0000256" key="4">
    <source>
        <dbReference type="ARBA" id="ARBA00019114"/>
    </source>
</evidence>
<dbReference type="Gene3D" id="1.10.10.1600">
    <property type="entry name" value="Bacterial DNA polymerase III alpha subunit, thumb domain"/>
    <property type="match status" value="1"/>
</dbReference>
<dbReference type="Pfam" id="PF17657">
    <property type="entry name" value="DNA_pol3_finger"/>
    <property type="match status" value="1"/>
</dbReference>
<feature type="domain" description="Polymerase/histidinol phosphatase N-terminal" evidence="11">
    <location>
        <begin position="4"/>
        <end position="71"/>
    </location>
</feature>
<keyword evidence="8" id="KW-0239">DNA-directed DNA polymerase</keyword>
<accession>A0AAJ1T1A5</accession>
<evidence type="ECO:0000256" key="8">
    <source>
        <dbReference type="ARBA" id="ARBA00022932"/>
    </source>
</evidence>
<proteinExistence type="inferred from homology"/>
<dbReference type="EC" id="2.7.7.7" evidence="3"/>
<dbReference type="InterPro" id="IPR004805">
    <property type="entry name" value="DnaE2/DnaE/PolC"/>
</dbReference>
<dbReference type="EMBL" id="JAUSUC010000013">
    <property type="protein sequence ID" value="MDQ0214987.1"/>
    <property type="molecule type" value="Genomic_DNA"/>
</dbReference>
<dbReference type="CDD" id="cd04485">
    <property type="entry name" value="DnaE_OBF"/>
    <property type="match status" value="1"/>
</dbReference>
<dbReference type="Gene3D" id="3.20.20.140">
    <property type="entry name" value="Metal-dependent hydrolases"/>
    <property type="match status" value="1"/>
</dbReference>
<dbReference type="GO" id="GO:0003887">
    <property type="term" value="F:DNA-directed DNA polymerase activity"/>
    <property type="evidence" value="ECO:0007669"/>
    <property type="project" value="UniProtKB-KW"/>
</dbReference>
<keyword evidence="6 12" id="KW-0548">Nucleotidyltransferase</keyword>
<dbReference type="InterPro" id="IPR040982">
    <property type="entry name" value="DNA_pol3_finger"/>
</dbReference>
<dbReference type="InterPro" id="IPR016195">
    <property type="entry name" value="Pol/histidinol_Pase-like"/>
</dbReference>
<protein>
    <recommendedName>
        <fullName evidence="4">DNA polymerase III subunit alpha</fullName>
        <ecNumber evidence="3">2.7.7.7</ecNumber>
    </recommendedName>
</protein>
<evidence type="ECO:0000256" key="6">
    <source>
        <dbReference type="ARBA" id="ARBA00022695"/>
    </source>
</evidence>
<comment type="similarity">
    <text evidence="2">Belongs to the DNA polymerase type-C family. DnaE subfamily.</text>
</comment>
<dbReference type="RefSeq" id="WP_307256985.1">
    <property type="nucleotide sequence ID" value="NZ_JAUSUC010000013.1"/>
</dbReference>
<dbReference type="InterPro" id="IPR004013">
    <property type="entry name" value="PHP_dom"/>
</dbReference>
<reference evidence="12" key="1">
    <citation type="submission" date="2023-07" db="EMBL/GenBank/DDBJ databases">
        <title>Genomic Encyclopedia of Type Strains, Phase IV (KMG-IV): sequencing the most valuable type-strain genomes for metagenomic binning, comparative biology and taxonomic classification.</title>
        <authorList>
            <person name="Goeker M."/>
        </authorList>
    </citation>
    <scope>NUCLEOTIDE SEQUENCE</scope>
    <source>
        <strain evidence="12">DSM 23947</strain>
    </source>
</reference>
<evidence type="ECO:0000256" key="3">
    <source>
        <dbReference type="ARBA" id="ARBA00012417"/>
    </source>
</evidence>
<evidence type="ECO:0000256" key="5">
    <source>
        <dbReference type="ARBA" id="ARBA00022679"/>
    </source>
</evidence>
<dbReference type="InterPro" id="IPR029460">
    <property type="entry name" value="DNAPol_HHH"/>
</dbReference>
<sequence>MSFVHLQITTGYSLLSSTISIDQLIHRAKELEFQALAITDRNVMYGVIPFYQACKEKGIKPIIGLTLDVFSVTGEEQSFPLVLLAKNQKGYQNLLKLSSAVQTKSKTGVPAKWLKAYSEGLLAFTPGLEGEVEYHLLHEDIAKAEQAILTYQKFFAKNCFYLSLQNHQKVEEKKILPHLLSLSEKLQLPCIVSNDVRFLHKEDSFAYQCALLIRDGKKLSEEREEQVIGEYHLKTKKEMQELFEAYPSALQSTIDIAKQCQVEILFNQTLLPKYPVSEGRSAKDVLYQLCYSGLKKIGKENEKTYVERLQYELDIITRMGFSDYFLIVWDFMKYAREQGILTGPGRGSAAGSLVAYVLQITKVDPLEYDLLFERFLNPERITMPDIDLDFPDHRRDEVIEYVKNKYGDLHVAQIITFGTLSAKAVMRDVARSFGFNTKELEQLSRMIPTRLGITLKDVYDQSKPFRDWVHESKNHAKLFQTALKLEGLPRHTSTHAAGVVITERPLVEHLPVQEGNNGIFLTQFPMDILEKIGLLKIDFLGLRNLTILERIMESIYFSTGQKVDLSRIPMDDPKTFQLLSDGHTTGVFQLESDGMRKVLSTLKPTEFEDIVAVNALYRPGPMENIPTYIERKHGKKVEYPHEDLKGILQKTYGVLIYQEQIMQIASKMAGFTLGEADLLRRAVSKKKKEVLTSERKHFVKGSLGRGYSEETAHDMYDLIVRFANYGFNRSHAVAYSFIAYQLAYLKAHFPVYFMAALFTSVIGNEEKIAQYVKEAKEMGINILPPSIQKSQFPFRVEKDGIRFSLGAIKGVGVAALREIISARKDRSFHDLFDFCLRVSPSAVNRKTIESLVFSGAMDDFGVDRATLLASIDPALAHVEIVKPFQDEQSDLFDGEEFFPKPKYTEVDPLTLEHQLSFEKEVLGLYLSNHPVTPYKDVFSVLSTVSIIDVKEGMRNIRLGVMMNDMKTIRTKKGEVMAFLTLSDDTGDIDAVVFPEVYKRNSAKCQKGKIGLLEGKIGKRNGKLQFIVSAVFQLEEAIEWTNEAKQRLYLKINDHNETKDILNQVYSILKKYRGNTVVILFYESNHRTIQLRRKNWVEPNDSCLEELKKILGAESVVLKPFIEPS</sequence>
<dbReference type="NCBIfam" id="TIGR00594">
    <property type="entry name" value="polc"/>
    <property type="match status" value="1"/>
</dbReference>
<evidence type="ECO:0000256" key="2">
    <source>
        <dbReference type="ARBA" id="ARBA00009496"/>
    </source>
</evidence>